<name>A0A6J5Y7H3_PRUAR</name>
<feature type="region of interest" description="Disordered" evidence="1">
    <location>
        <begin position="22"/>
        <end position="62"/>
    </location>
</feature>
<evidence type="ECO:0000256" key="1">
    <source>
        <dbReference type="SAM" id="MobiDB-lite"/>
    </source>
</evidence>
<evidence type="ECO:0000313" key="3">
    <source>
        <dbReference type="Proteomes" id="UP000507245"/>
    </source>
</evidence>
<evidence type="ECO:0000313" key="2">
    <source>
        <dbReference type="EMBL" id="CAB4319474.1"/>
    </source>
</evidence>
<feature type="compositionally biased region" description="Basic and acidic residues" evidence="1">
    <location>
        <begin position="29"/>
        <end position="41"/>
    </location>
</feature>
<dbReference type="AlphaFoldDB" id="A0A6J5Y7H3"/>
<proteinExistence type="predicted"/>
<keyword evidence="3" id="KW-1185">Reference proteome</keyword>
<organism evidence="2 3">
    <name type="scientific">Prunus armeniaca</name>
    <name type="common">Apricot</name>
    <name type="synonym">Armeniaca vulgaris</name>
    <dbReference type="NCBI Taxonomy" id="36596"/>
    <lineage>
        <taxon>Eukaryota</taxon>
        <taxon>Viridiplantae</taxon>
        <taxon>Streptophyta</taxon>
        <taxon>Embryophyta</taxon>
        <taxon>Tracheophyta</taxon>
        <taxon>Spermatophyta</taxon>
        <taxon>Magnoliopsida</taxon>
        <taxon>eudicotyledons</taxon>
        <taxon>Gunneridae</taxon>
        <taxon>Pentapetalae</taxon>
        <taxon>rosids</taxon>
        <taxon>fabids</taxon>
        <taxon>Rosales</taxon>
        <taxon>Rosaceae</taxon>
        <taxon>Amygdaloideae</taxon>
        <taxon>Amygdaleae</taxon>
        <taxon>Prunus</taxon>
    </lineage>
</organism>
<sequence>MNKLSLLDVRLQQATDNKQGVLDLKLGMSKRERERQREREGGGVGNTGGRRGDAPLRKKERR</sequence>
<dbReference type="EMBL" id="CAEKKB010000008">
    <property type="protein sequence ID" value="CAB4319474.1"/>
    <property type="molecule type" value="Genomic_DNA"/>
</dbReference>
<protein>
    <submittedName>
        <fullName evidence="2">Uncharacterized protein</fullName>
    </submittedName>
</protein>
<feature type="compositionally biased region" description="Basic and acidic residues" evidence="1">
    <location>
        <begin position="50"/>
        <end position="62"/>
    </location>
</feature>
<reference evidence="3" key="1">
    <citation type="journal article" date="2020" name="Genome Biol.">
        <title>Gamete binning: chromosome-level and haplotype-resolved genome assembly enabled by high-throughput single-cell sequencing of gamete genomes.</title>
        <authorList>
            <person name="Campoy J.A."/>
            <person name="Sun H."/>
            <person name="Goel M."/>
            <person name="Jiao W.-B."/>
            <person name="Folz-Donahue K."/>
            <person name="Wang N."/>
            <person name="Rubio M."/>
            <person name="Liu C."/>
            <person name="Kukat C."/>
            <person name="Ruiz D."/>
            <person name="Huettel B."/>
            <person name="Schneeberger K."/>
        </authorList>
    </citation>
    <scope>NUCLEOTIDE SEQUENCE [LARGE SCALE GENOMIC DNA]</scope>
    <source>
        <strain evidence="3">cv. Rojo Pasion</strain>
    </source>
</reference>
<dbReference type="Proteomes" id="UP000507245">
    <property type="component" value="Unassembled WGS sequence"/>
</dbReference>
<accession>A0A6J5Y7H3</accession>
<gene>
    <name evidence="2" type="ORF">ORAREDHAP_LOCUS46804</name>
</gene>